<feature type="binding site" evidence="7 11">
    <location>
        <position position="447"/>
    </location>
    <ligand>
        <name>[4Fe-4S] cluster</name>
        <dbReference type="ChEBI" id="CHEBI:49883"/>
    </ligand>
</feature>
<comment type="caution">
    <text evidence="13">The sequence shown here is derived from an EMBL/GenBank/DDBJ whole genome shotgun (WGS) entry which is preliminary data.</text>
</comment>
<comment type="similarity">
    <text evidence="2 7 8">In the C-terminal section; belongs to the purine/pyrimidine phosphoribosyltransferase family.</text>
</comment>
<dbReference type="CDD" id="cd06223">
    <property type="entry name" value="PRTases_typeI"/>
    <property type="match status" value="1"/>
</dbReference>
<proteinExistence type="inferred from homology"/>
<comment type="function">
    <text evidence="7">Catalyzes the formation of phosphoribosylamine from phosphoribosylpyrophosphate (PRPP) and glutamine.</text>
</comment>
<keyword evidence="7 11" id="KW-0408">Iron</keyword>
<evidence type="ECO:0000256" key="8">
    <source>
        <dbReference type="PIRNR" id="PIRNR000485"/>
    </source>
</evidence>
<evidence type="ECO:0000259" key="12">
    <source>
        <dbReference type="PROSITE" id="PS51278"/>
    </source>
</evidence>
<dbReference type="PANTHER" id="PTHR11907">
    <property type="entry name" value="AMIDOPHOSPHORIBOSYLTRANSFERASE"/>
    <property type="match status" value="1"/>
</dbReference>
<keyword evidence="7 10" id="KW-0479">Metal-binding</keyword>
<evidence type="ECO:0000256" key="4">
    <source>
        <dbReference type="ARBA" id="ARBA00022679"/>
    </source>
</evidence>
<reference evidence="13" key="1">
    <citation type="journal article" date="2020" name="mSystems">
        <title>Genome- and Community-Level Interaction Insights into Carbon Utilization and Element Cycling Functions of Hydrothermarchaeota in Hydrothermal Sediment.</title>
        <authorList>
            <person name="Zhou Z."/>
            <person name="Liu Y."/>
            <person name="Xu W."/>
            <person name="Pan J."/>
            <person name="Luo Z.H."/>
            <person name="Li M."/>
        </authorList>
    </citation>
    <scope>NUCLEOTIDE SEQUENCE [LARGE SCALE GENOMIC DNA]</scope>
    <source>
        <strain evidence="13">HyVt-501</strain>
    </source>
</reference>
<dbReference type="AlphaFoldDB" id="A0A7C5L4C0"/>
<dbReference type="GO" id="GO:0006189">
    <property type="term" value="P:'de novo' IMP biosynthetic process"/>
    <property type="evidence" value="ECO:0007669"/>
    <property type="project" value="UniProtKB-UniRule"/>
</dbReference>
<dbReference type="GO" id="GO:0009113">
    <property type="term" value="P:purine nucleobase biosynthetic process"/>
    <property type="evidence" value="ECO:0007669"/>
    <property type="project" value="UniProtKB-UniRule"/>
</dbReference>
<comment type="catalytic activity">
    <reaction evidence="7 8">
        <text>5-phospho-beta-D-ribosylamine + L-glutamate + diphosphate = 5-phospho-alpha-D-ribose 1-diphosphate + L-glutamine + H2O</text>
        <dbReference type="Rhea" id="RHEA:14905"/>
        <dbReference type="ChEBI" id="CHEBI:15377"/>
        <dbReference type="ChEBI" id="CHEBI:29985"/>
        <dbReference type="ChEBI" id="CHEBI:33019"/>
        <dbReference type="ChEBI" id="CHEBI:58017"/>
        <dbReference type="ChEBI" id="CHEBI:58359"/>
        <dbReference type="ChEBI" id="CHEBI:58681"/>
        <dbReference type="EC" id="2.4.2.14"/>
    </reaction>
</comment>
<dbReference type="InterPro" id="IPR000836">
    <property type="entry name" value="PRTase_dom"/>
</dbReference>
<evidence type="ECO:0000256" key="11">
    <source>
        <dbReference type="PIRSR" id="PIRSR000485-3"/>
    </source>
</evidence>
<protein>
    <recommendedName>
        <fullName evidence="7">Amidophosphoribosyltransferase</fullName>
        <shortName evidence="7">ATase</shortName>
        <ecNumber evidence="7">2.4.2.14</ecNumber>
    </recommendedName>
    <alternativeName>
        <fullName evidence="7">Glutamine phosphoribosylpyrophosphate amidotransferase</fullName>
        <shortName evidence="7">GPATase</shortName>
    </alternativeName>
</protein>
<evidence type="ECO:0000256" key="5">
    <source>
        <dbReference type="ARBA" id="ARBA00022755"/>
    </source>
</evidence>
<feature type="binding site" evidence="7 11">
    <location>
        <position position="394"/>
    </location>
    <ligand>
        <name>[4Fe-4S] cluster</name>
        <dbReference type="ChEBI" id="CHEBI:49883"/>
    </ligand>
</feature>
<dbReference type="SUPFAM" id="SSF53271">
    <property type="entry name" value="PRTase-like"/>
    <property type="match status" value="1"/>
</dbReference>
<keyword evidence="3 7" id="KW-0328">Glycosyltransferase</keyword>
<dbReference type="InterPro" id="IPR017932">
    <property type="entry name" value="GATase_2_dom"/>
</dbReference>
<keyword evidence="7" id="KW-0004">4Fe-4S</keyword>
<dbReference type="PIRSF" id="PIRSF000485">
    <property type="entry name" value="Amd_phspho_trans"/>
    <property type="match status" value="1"/>
</dbReference>
<dbReference type="InterPro" id="IPR029057">
    <property type="entry name" value="PRTase-like"/>
</dbReference>
<keyword evidence="7 11" id="KW-0411">Iron-sulfur</keyword>
<evidence type="ECO:0000256" key="2">
    <source>
        <dbReference type="ARBA" id="ARBA00010138"/>
    </source>
</evidence>
<feature type="binding site" evidence="7 11">
    <location>
        <position position="444"/>
    </location>
    <ligand>
        <name>[4Fe-4S] cluster</name>
        <dbReference type="ChEBI" id="CHEBI:49883"/>
    </ligand>
</feature>
<keyword evidence="4 7" id="KW-0808">Transferase</keyword>
<dbReference type="GO" id="GO:0004044">
    <property type="term" value="F:amidophosphoribosyltransferase activity"/>
    <property type="evidence" value="ECO:0007669"/>
    <property type="project" value="UniProtKB-UniRule"/>
</dbReference>
<keyword evidence="5 7" id="KW-0658">Purine biosynthesis</keyword>
<keyword evidence="7 10" id="KW-0460">Magnesium</keyword>
<dbReference type="GO" id="GO:0000287">
    <property type="term" value="F:magnesium ion binding"/>
    <property type="evidence" value="ECO:0007669"/>
    <property type="project" value="UniProtKB-UniRule"/>
</dbReference>
<dbReference type="InterPro" id="IPR005854">
    <property type="entry name" value="PurF"/>
</dbReference>
<feature type="active site" description="Nucleophile" evidence="7 9">
    <location>
        <position position="2"/>
    </location>
</feature>
<dbReference type="InterPro" id="IPR035584">
    <property type="entry name" value="PurF_N"/>
</dbReference>
<dbReference type="UniPathway" id="UPA00074">
    <property type="reaction ID" value="UER00124"/>
</dbReference>
<accession>A0A7C5L4C0</accession>
<dbReference type="InterPro" id="IPR029055">
    <property type="entry name" value="Ntn_hydrolases_N"/>
</dbReference>
<feature type="binding site" evidence="7 11">
    <location>
        <position position="248"/>
    </location>
    <ligand>
        <name>[4Fe-4S] cluster</name>
        <dbReference type="ChEBI" id="CHEBI:49883"/>
    </ligand>
</feature>
<dbReference type="Pfam" id="PF00156">
    <property type="entry name" value="Pribosyltran"/>
    <property type="match status" value="1"/>
</dbReference>
<gene>
    <name evidence="7 13" type="primary">purF</name>
    <name evidence="13" type="ORF">ENJ61_01830</name>
</gene>
<comment type="pathway">
    <text evidence="1 7 8">Purine metabolism; IMP biosynthesis via de novo pathway; N(1)-(5-phospho-D-ribosyl)glycinamide from 5-phospho-alpha-D-ribose 1-diphosphate: step 1/2.</text>
</comment>
<evidence type="ECO:0000256" key="3">
    <source>
        <dbReference type="ARBA" id="ARBA00022676"/>
    </source>
</evidence>
<dbReference type="Pfam" id="PF13537">
    <property type="entry name" value="GATase_7"/>
    <property type="match status" value="1"/>
</dbReference>
<evidence type="ECO:0000256" key="6">
    <source>
        <dbReference type="ARBA" id="ARBA00022962"/>
    </source>
</evidence>
<dbReference type="EMBL" id="DRNB01000062">
    <property type="protein sequence ID" value="HHJ63625.1"/>
    <property type="molecule type" value="Genomic_DNA"/>
</dbReference>
<feature type="domain" description="Glutamine amidotransferase type-2" evidence="12">
    <location>
        <begin position="2"/>
        <end position="232"/>
    </location>
</feature>
<organism evidence="13">
    <name type="scientific">Aquifex aeolicus</name>
    <dbReference type="NCBI Taxonomy" id="63363"/>
    <lineage>
        <taxon>Bacteria</taxon>
        <taxon>Pseudomonadati</taxon>
        <taxon>Aquificota</taxon>
        <taxon>Aquificia</taxon>
        <taxon>Aquificales</taxon>
        <taxon>Aquificaceae</taxon>
        <taxon>Aquifex</taxon>
    </lineage>
</organism>
<comment type="cofactor">
    <cofactor evidence="7 11">
        <name>[4Fe-4S] cluster</name>
        <dbReference type="ChEBI" id="CHEBI:49883"/>
    </cofactor>
    <text evidence="7 11">Binds 1 [4Fe-4S] cluster per subunit.</text>
</comment>
<dbReference type="CDD" id="cd00715">
    <property type="entry name" value="GPATase_N"/>
    <property type="match status" value="1"/>
</dbReference>
<comment type="cofactor">
    <cofactor evidence="7 10">
        <name>Mg(2+)</name>
        <dbReference type="ChEBI" id="CHEBI:18420"/>
    </cofactor>
    <text evidence="7 10">Binds 1 Mg(2+) ion per subunit.</text>
</comment>
<dbReference type="Proteomes" id="UP000885792">
    <property type="component" value="Unassembled WGS sequence"/>
</dbReference>
<feature type="binding site" evidence="7 10">
    <location>
        <position position="295"/>
    </location>
    <ligand>
        <name>Mg(2+)</name>
        <dbReference type="ChEBI" id="CHEBI:18420"/>
    </ligand>
</feature>
<evidence type="ECO:0000256" key="9">
    <source>
        <dbReference type="PIRSR" id="PIRSR000485-1"/>
    </source>
</evidence>
<dbReference type="Gene3D" id="3.40.50.2020">
    <property type="match status" value="1"/>
</dbReference>
<dbReference type="SUPFAM" id="SSF56235">
    <property type="entry name" value="N-terminal nucleophile aminohydrolases (Ntn hydrolases)"/>
    <property type="match status" value="1"/>
</dbReference>
<feature type="binding site" evidence="7 10">
    <location>
        <position position="358"/>
    </location>
    <ligand>
        <name>Mg(2+)</name>
        <dbReference type="ChEBI" id="CHEBI:18420"/>
    </ligand>
</feature>
<evidence type="ECO:0000256" key="1">
    <source>
        <dbReference type="ARBA" id="ARBA00005209"/>
    </source>
</evidence>
<dbReference type="NCBIfam" id="TIGR01134">
    <property type="entry name" value="purF"/>
    <property type="match status" value="1"/>
</dbReference>
<dbReference type="PROSITE" id="PS51278">
    <property type="entry name" value="GATASE_TYPE_2"/>
    <property type="match status" value="1"/>
</dbReference>
<dbReference type="Gene3D" id="3.60.20.10">
    <property type="entry name" value="Glutamine Phosphoribosylpyrophosphate, subunit 1, domain 1"/>
    <property type="match status" value="1"/>
</dbReference>
<dbReference type="EC" id="2.4.2.14" evidence="7"/>
<keyword evidence="6 7" id="KW-0315">Glutamine amidotransferase</keyword>
<dbReference type="GO" id="GO:0051539">
    <property type="term" value="F:4 iron, 4 sulfur cluster binding"/>
    <property type="evidence" value="ECO:0007669"/>
    <property type="project" value="UniProtKB-KW"/>
</dbReference>
<feature type="binding site" evidence="7 10">
    <location>
        <position position="357"/>
    </location>
    <ligand>
        <name>Mg(2+)</name>
        <dbReference type="ChEBI" id="CHEBI:18420"/>
    </ligand>
</feature>
<dbReference type="HAMAP" id="MF_01931">
    <property type="entry name" value="PurF"/>
    <property type="match status" value="1"/>
</dbReference>
<evidence type="ECO:0000313" key="13">
    <source>
        <dbReference type="EMBL" id="HHJ63625.1"/>
    </source>
</evidence>
<sequence>MCGIAGVFNSPYASQFAFLQIYSLQHRGQESVGISSSDRGRIRTVKRGGRVLEAIRQEDLDFLRGNSAIAHVRYSTAGDSGARNAQPIVRETSLGEVAVVHNGNIVNYLPLRKELEEKGVTFEHSSDTELFLTLLETSEGFLPEEVRIHERDRRILPRLLYVLSRLEGAYSFLMLWEDKLIAGRDPFGFRPLCIGRKNKTMLFASESCAFDILEAEFWREVRPGEILVVDGGGIRSYLPFRGRKKAMCVFEFVYFSRPDSFLFGEWTYRVRKEFGRQLAREDDVGADVVIPVPDSGVVPALGYAEERKLPFEMGLIRNHYVGRSFIEPTQELRNLRVLMKLSPNRAVLRNRKVVVIDDSLVRGTTSRRIVSMLRRAGAKEIHMRIASPPVVGPCFYGIDTPTREELIANRMSLGEIEEFIGVDSLRYLSLEGLRGCLSGSDNFCDACFSNEYPTSLENVAIERKR</sequence>
<name>A0A7C5L4C0_AQUAO</name>
<evidence type="ECO:0000256" key="10">
    <source>
        <dbReference type="PIRSR" id="PIRSR000485-2"/>
    </source>
</evidence>
<evidence type="ECO:0000256" key="7">
    <source>
        <dbReference type="HAMAP-Rule" id="MF_01931"/>
    </source>
</evidence>